<dbReference type="Pfam" id="PF00497">
    <property type="entry name" value="SBP_bac_3"/>
    <property type="match status" value="1"/>
</dbReference>
<dbReference type="PROSITE" id="PS51257">
    <property type="entry name" value="PROKAR_LIPOPROTEIN"/>
    <property type="match status" value="1"/>
</dbReference>
<accession>A0A0A1DLN1</accession>
<dbReference type="AlphaFoldDB" id="A0A0A1DLN1"/>
<dbReference type="SUPFAM" id="SSF53850">
    <property type="entry name" value="Periplasmic binding protein-like II"/>
    <property type="match status" value="1"/>
</dbReference>
<keyword evidence="5" id="KW-1185">Reference proteome</keyword>
<evidence type="ECO:0000256" key="2">
    <source>
        <dbReference type="SAM" id="SignalP"/>
    </source>
</evidence>
<evidence type="ECO:0000256" key="1">
    <source>
        <dbReference type="ARBA" id="ARBA00022729"/>
    </source>
</evidence>
<proteinExistence type="predicted"/>
<feature type="domain" description="Solute-binding protein family 3/N-terminal" evidence="3">
    <location>
        <begin position="59"/>
        <end position="280"/>
    </location>
</feature>
<dbReference type="Gene3D" id="3.40.190.10">
    <property type="entry name" value="Periplasmic binding protein-like II"/>
    <property type="match status" value="2"/>
</dbReference>
<feature type="chain" id="PRO_5001982032" evidence="2">
    <location>
        <begin position="26"/>
        <end position="296"/>
    </location>
</feature>
<evidence type="ECO:0000313" key="4">
    <source>
        <dbReference type="EMBL" id="AIY16295.2"/>
    </source>
</evidence>
<dbReference type="STRING" id="2045.KR76_05145"/>
<dbReference type="eggNOG" id="COG0834">
    <property type="taxonomic scope" value="Bacteria"/>
</dbReference>
<dbReference type="PANTHER" id="PTHR35936:SF17">
    <property type="entry name" value="ARGININE-BINDING EXTRACELLULAR PROTEIN ARTP"/>
    <property type="match status" value="1"/>
</dbReference>
<feature type="signal peptide" evidence="2">
    <location>
        <begin position="1"/>
        <end position="25"/>
    </location>
</feature>
<reference evidence="4 5" key="1">
    <citation type="journal article" date="2015" name="Genome Announc.">
        <title>Complete Genome Sequence of Steroid-Transforming Nocardioides simplex VKM Ac-2033D.</title>
        <authorList>
            <person name="Shtratnikova V.Y."/>
            <person name="Schelkunov M.I."/>
            <person name="Pekov Y.A."/>
            <person name="Fokina V.V."/>
            <person name="Logacheva M.D."/>
            <person name="Sokolov S.L."/>
            <person name="Bragin E.Y."/>
            <person name="Ashapkin V.V."/>
            <person name="Donova M.V."/>
        </authorList>
    </citation>
    <scope>NUCLEOTIDE SEQUENCE [LARGE SCALE GENOMIC DNA]</scope>
    <source>
        <strain evidence="4 5">VKM Ac-2033D</strain>
    </source>
</reference>
<dbReference type="EMBL" id="CP009896">
    <property type="protein sequence ID" value="AIY16295.2"/>
    <property type="molecule type" value="Genomic_DNA"/>
</dbReference>
<organism evidence="4 5">
    <name type="scientific">Nocardioides simplex</name>
    <name type="common">Arthrobacter simplex</name>
    <dbReference type="NCBI Taxonomy" id="2045"/>
    <lineage>
        <taxon>Bacteria</taxon>
        <taxon>Bacillati</taxon>
        <taxon>Actinomycetota</taxon>
        <taxon>Actinomycetes</taxon>
        <taxon>Propionibacteriales</taxon>
        <taxon>Nocardioidaceae</taxon>
        <taxon>Pimelobacter</taxon>
    </lineage>
</organism>
<dbReference type="PANTHER" id="PTHR35936">
    <property type="entry name" value="MEMBRANE-BOUND LYTIC MUREIN TRANSGLYCOSYLASE F"/>
    <property type="match status" value="1"/>
</dbReference>
<name>A0A0A1DLN1_NOCSI</name>
<dbReference type="KEGG" id="psim:KR76_05145"/>
<evidence type="ECO:0000259" key="3">
    <source>
        <dbReference type="SMART" id="SM00062"/>
    </source>
</evidence>
<gene>
    <name evidence="4" type="ORF">KR76_05145</name>
</gene>
<dbReference type="InterPro" id="IPR001638">
    <property type="entry name" value="Solute-binding_3/MltF_N"/>
</dbReference>
<keyword evidence="1 2" id="KW-0732">Signal</keyword>
<dbReference type="HOGENOM" id="CLU_019602_18_1_11"/>
<dbReference type="Proteomes" id="UP000030300">
    <property type="component" value="Chromosome"/>
</dbReference>
<protein>
    <submittedName>
        <fullName evidence="4">Putative solute binding protein of ABC transporter system</fullName>
    </submittedName>
</protein>
<evidence type="ECO:0000313" key="5">
    <source>
        <dbReference type="Proteomes" id="UP000030300"/>
    </source>
</evidence>
<dbReference type="SMART" id="SM00062">
    <property type="entry name" value="PBPb"/>
    <property type="match status" value="1"/>
</dbReference>
<sequence length="296" mass="30955">MMRAVSMRRGAAVLATLLVTSVAAAACSSSSSSDDKDKAPVGSGKVAVPSQFKGKLVAPAVVGYPPYAFLEGKDAQGISVDLAKALGGPWGETVTLKNDSFENALLGINRETYFGAFGADVTAEREKVFDQVSFLKDYHSFMTLADADDIGDSMDSLCGLKIALVAADSSIPVLKEQSATCTKDGKDAITVLTFADQGAATLAVQSKQADATTATVTNLGFIQKKAGNTFKVSGPHYHYVLISVAAKKGNGMAQALADGINELIDSGEYTKILKRYGVESTAVERAEVNPDPNVEP</sequence>